<feature type="compositionally biased region" description="Pro residues" evidence="1">
    <location>
        <begin position="211"/>
        <end position="221"/>
    </location>
</feature>
<keyword evidence="4" id="KW-1185">Reference proteome</keyword>
<reference evidence="3 4" key="1">
    <citation type="submission" date="2016-06" db="EMBL/GenBank/DDBJ databases">
        <title>Comparative genomics of the ectomycorrhizal sister species Rhizopogon vinicolor and Rhizopogon vesiculosus (Basidiomycota: Boletales) reveals a divergence of the mating type B locus.</title>
        <authorList>
            <consortium name="DOE Joint Genome Institute"/>
            <person name="Mujic A.B."/>
            <person name="Kuo A."/>
            <person name="Tritt A."/>
            <person name="Lipzen A."/>
            <person name="Chen C."/>
            <person name="Johnson J."/>
            <person name="Sharma A."/>
            <person name="Barry K."/>
            <person name="Grigoriev I.V."/>
            <person name="Spatafora J.W."/>
        </authorList>
    </citation>
    <scope>NUCLEOTIDE SEQUENCE [LARGE SCALE GENOMIC DNA]</scope>
    <source>
        <strain evidence="3 4">AM-OR11-026</strain>
    </source>
</reference>
<evidence type="ECO:0000259" key="2">
    <source>
        <dbReference type="Pfam" id="PF24626"/>
    </source>
</evidence>
<dbReference type="Pfam" id="PF24626">
    <property type="entry name" value="SH3_Tf2-1"/>
    <property type="match status" value="1"/>
</dbReference>
<dbReference type="STRING" id="1314800.A0A1B7MUC1"/>
<feature type="region of interest" description="Disordered" evidence="1">
    <location>
        <begin position="295"/>
        <end position="377"/>
    </location>
</feature>
<dbReference type="Proteomes" id="UP000092154">
    <property type="component" value="Unassembled WGS sequence"/>
</dbReference>
<evidence type="ECO:0000313" key="3">
    <source>
        <dbReference type="EMBL" id="OAX36170.1"/>
    </source>
</evidence>
<feature type="region of interest" description="Disordered" evidence="1">
    <location>
        <begin position="206"/>
        <end position="280"/>
    </location>
</feature>
<gene>
    <name evidence="3" type="ORF">K503DRAFT_867760</name>
</gene>
<organism evidence="3 4">
    <name type="scientific">Rhizopogon vinicolor AM-OR11-026</name>
    <dbReference type="NCBI Taxonomy" id="1314800"/>
    <lineage>
        <taxon>Eukaryota</taxon>
        <taxon>Fungi</taxon>
        <taxon>Dikarya</taxon>
        <taxon>Basidiomycota</taxon>
        <taxon>Agaricomycotina</taxon>
        <taxon>Agaricomycetes</taxon>
        <taxon>Agaricomycetidae</taxon>
        <taxon>Boletales</taxon>
        <taxon>Suillineae</taxon>
        <taxon>Rhizopogonaceae</taxon>
        <taxon>Rhizopogon</taxon>
    </lineage>
</organism>
<evidence type="ECO:0000256" key="1">
    <source>
        <dbReference type="SAM" id="MobiDB-lite"/>
    </source>
</evidence>
<proteinExistence type="predicted"/>
<feature type="domain" description="Tf2-1-like SH3-like" evidence="2">
    <location>
        <begin position="16"/>
        <end position="70"/>
    </location>
</feature>
<feature type="compositionally biased region" description="Basic and acidic residues" evidence="1">
    <location>
        <begin position="306"/>
        <end position="351"/>
    </location>
</feature>
<name>A0A1B7MUC1_9AGAM</name>
<dbReference type="InParanoid" id="A0A1B7MUC1"/>
<dbReference type="InterPro" id="IPR056924">
    <property type="entry name" value="SH3_Tf2-1"/>
</dbReference>
<feature type="compositionally biased region" description="Low complexity" evidence="1">
    <location>
        <begin position="357"/>
        <end position="377"/>
    </location>
</feature>
<accession>A0A1B7MUC1</accession>
<dbReference type="EMBL" id="KV448436">
    <property type="protein sequence ID" value="OAX36170.1"/>
    <property type="molecule type" value="Genomic_DNA"/>
</dbReference>
<dbReference type="OrthoDB" id="3211671at2759"/>
<evidence type="ECO:0000313" key="4">
    <source>
        <dbReference type="Proteomes" id="UP000092154"/>
    </source>
</evidence>
<protein>
    <recommendedName>
        <fullName evidence="2">Tf2-1-like SH3-like domain-containing protein</fullName>
    </recommendedName>
</protein>
<dbReference type="AlphaFoldDB" id="A0A1B7MUC1"/>
<feature type="compositionally biased region" description="Low complexity" evidence="1">
    <location>
        <begin position="247"/>
        <end position="259"/>
    </location>
</feature>
<feature type="compositionally biased region" description="Basic residues" evidence="1">
    <location>
        <begin position="260"/>
        <end position="269"/>
    </location>
</feature>
<sequence>MHHYSRDLLLSFRKSQARASEGRARKLALKFIGPFKILGDYRNNSFLLDLPSDLKQRGLHPAFHAHLLRLHVPNDDRRFPGRQLKQIAEIGQLEEWSISRIRTHSGQGTAALFEVEYSTGDCVWLPYHEVSRLEALGQYLEALGVPGIQHLPKKVPGTLSGVPTSVVESLSDARDQLSSITSAIFSNVAPMTSPITAGGHAISIADLPKTQYPPPSMPLSSPPDVTTPVGPMLIDGPPPPREPGEMPPRAGRGRSGPQSTRRRRGRGRRPPPAQEPANSTALNSLLEYLRAEKEFTTRQSSYDFDEFVRTQRGHEHSHRLDPPRSHHRVLDNQAKRQRPDCSDRPGPRNEPHTSAGRPSYAHRSSSSPAARSTDVPM</sequence>